<dbReference type="Proteomes" id="UP001163603">
    <property type="component" value="Chromosome 9"/>
</dbReference>
<evidence type="ECO:0000313" key="2">
    <source>
        <dbReference type="Proteomes" id="UP001163603"/>
    </source>
</evidence>
<evidence type="ECO:0000313" key="1">
    <source>
        <dbReference type="EMBL" id="KAJ0028549.1"/>
    </source>
</evidence>
<keyword evidence="2" id="KW-1185">Reference proteome</keyword>
<sequence>MIRPSIFLSQNYCDKTRLFVYRFIQFRLQNANLSYLQNQTSSSVYFLVIFRTSFVEMEMNGNKREEDVKMEESKETVVYMWGYLPGISPEKSPILSPTPVRLHGDDAWKDVCGGGCGFSLAISKSGKLITWGSTDEEGQSYLTAGKHGETPEPFLLPTEASVVHAAAGWAHCVSVTDTGEAYTWGWKECVPSAKVARDLTTGGSSQKDVMGKQSGSLTEQGKFLKYLSPRSEGSNVNGGTQSQFDNKRAGEEVAKRRKTSSPREESENSTCDDFFTVSPSAVTLNPGVKITMVAAGGRHTLVLSDMGQVWGWGYGGEGQLGLGSRIKMVSTPHLVPCIESAASAKDRSLIVRQGSMNPSAQVSKVAGTYVKGIACGGRHSALLTDAGALLTFGWGLYGQSFVVTSTTNCGTPFPRLHECGHGSTNDVLRPTCVSSLTGIQVEKIAAGLWHTMCISVEGRVYVFGGNQFGQLGTGADHAETIPRLLDAPILESKRAKVVSCGARHSAMLTVMFPRHLFLFDNALFLFVIIEEDGQVLGWGWNKYGQLGLGDSIDRNIPSLVPIDGFLPQNVACGWWHTLLLGETQL</sequence>
<gene>
    <name evidence="1" type="ORF">Pint_35355</name>
</gene>
<organism evidence="1 2">
    <name type="scientific">Pistacia integerrima</name>
    <dbReference type="NCBI Taxonomy" id="434235"/>
    <lineage>
        <taxon>Eukaryota</taxon>
        <taxon>Viridiplantae</taxon>
        <taxon>Streptophyta</taxon>
        <taxon>Embryophyta</taxon>
        <taxon>Tracheophyta</taxon>
        <taxon>Spermatophyta</taxon>
        <taxon>Magnoliopsida</taxon>
        <taxon>eudicotyledons</taxon>
        <taxon>Gunneridae</taxon>
        <taxon>Pentapetalae</taxon>
        <taxon>rosids</taxon>
        <taxon>malvids</taxon>
        <taxon>Sapindales</taxon>
        <taxon>Anacardiaceae</taxon>
        <taxon>Pistacia</taxon>
    </lineage>
</organism>
<protein>
    <submittedName>
        <fullName evidence="1">Uncharacterized protein</fullName>
    </submittedName>
</protein>
<reference evidence="2" key="1">
    <citation type="journal article" date="2023" name="G3 (Bethesda)">
        <title>Genome assembly and association tests identify interacting loci associated with vigor, precocity, and sex in interspecific pistachio rootstocks.</title>
        <authorList>
            <person name="Palmer W."/>
            <person name="Jacygrad E."/>
            <person name="Sagayaradj S."/>
            <person name="Cavanaugh K."/>
            <person name="Han R."/>
            <person name="Bertier L."/>
            <person name="Beede B."/>
            <person name="Kafkas S."/>
            <person name="Golino D."/>
            <person name="Preece J."/>
            <person name="Michelmore R."/>
        </authorList>
    </citation>
    <scope>NUCLEOTIDE SEQUENCE [LARGE SCALE GENOMIC DNA]</scope>
</reference>
<comment type="caution">
    <text evidence="1">The sequence shown here is derived from an EMBL/GenBank/DDBJ whole genome shotgun (WGS) entry which is preliminary data.</text>
</comment>
<dbReference type="EMBL" id="CM047744">
    <property type="protein sequence ID" value="KAJ0028549.1"/>
    <property type="molecule type" value="Genomic_DNA"/>
</dbReference>
<name>A0ACC0Y5W7_9ROSI</name>
<accession>A0ACC0Y5W7</accession>
<proteinExistence type="predicted"/>